<organism evidence="3 4">
    <name type="scientific">Rotaria sordida</name>
    <dbReference type="NCBI Taxonomy" id="392033"/>
    <lineage>
        <taxon>Eukaryota</taxon>
        <taxon>Metazoa</taxon>
        <taxon>Spiralia</taxon>
        <taxon>Gnathifera</taxon>
        <taxon>Rotifera</taxon>
        <taxon>Eurotatoria</taxon>
        <taxon>Bdelloidea</taxon>
        <taxon>Philodinida</taxon>
        <taxon>Philodinidae</taxon>
        <taxon>Rotaria</taxon>
    </lineage>
</organism>
<dbReference type="Proteomes" id="UP000663874">
    <property type="component" value="Unassembled WGS sequence"/>
</dbReference>
<reference evidence="3" key="1">
    <citation type="submission" date="2021-02" db="EMBL/GenBank/DDBJ databases">
        <authorList>
            <person name="Nowell W R."/>
        </authorList>
    </citation>
    <scope>NUCLEOTIDE SEQUENCE</scope>
</reference>
<dbReference type="EMBL" id="CAJNOU010004769">
    <property type="protein sequence ID" value="CAF1454469.1"/>
    <property type="molecule type" value="Genomic_DNA"/>
</dbReference>
<keyword evidence="1" id="KW-1133">Transmembrane helix</keyword>
<keyword evidence="1" id="KW-0812">Transmembrane</keyword>
<feature type="non-terminal residue" evidence="3">
    <location>
        <position position="1"/>
    </location>
</feature>
<accession>A0A819U3P5</accession>
<keyword evidence="1" id="KW-0472">Membrane</keyword>
<dbReference type="AlphaFoldDB" id="A0A819U3P5"/>
<protein>
    <submittedName>
        <fullName evidence="3">Uncharacterized protein</fullName>
    </submittedName>
</protein>
<sequence length="82" mass="9483">NVISTGFPVQFHRCAFNKNVVTPQKPMQHNGNTAKKTLDFFLFFSSLRSVWICGVTTFLLNAHRWNCTGNPVDMTFEHRYCN</sequence>
<dbReference type="Proteomes" id="UP000663889">
    <property type="component" value="Unassembled WGS sequence"/>
</dbReference>
<feature type="transmembrane region" description="Helical" evidence="1">
    <location>
        <begin position="40"/>
        <end position="60"/>
    </location>
</feature>
<evidence type="ECO:0000313" key="2">
    <source>
        <dbReference type="EMBL" id="CAF1454469.1"/>
    </source>
</evidence>
<comment type="caution">
    <text evidence="3">The sequence shown here is derived from an EMBL/GenBank/DDBJ whole genome shotgun (WGS) entry which is preliminary data.</text>
</comment>
<name>A0A819U3P5_9BILA</name>
<evidence type="ECO:0000313" key="4">
    <source>
        <dbReference type="Proteomes" id="UP000663874"/>
    </source>
</evidence>
<gene>
    <name evidence="3" type="ORF">FNK824_LOCUS30734</name>
    <name evidence="2" type="ORF">SEV965_LOCUS33856</name>
</gene>
<evidence type="ECO:0000256" key="1">
    <source>
        <dbReference type="SAM" id="Phobius"/>
    </source>
</evidence>
<evidence type="ECO:0000313" key="3">
    <source>
        <dbReference type="EMBL" id="CAF4087941.1"/>
    </source>
</evidence>
<dbReference type="EMBL" id="CAJOBE010009572">
    <property type="protein sequence ID" value="CAF4087941.1"/>
    <property type="molecule type" value="Genomic_DNA"/>
</dbReference>
<proteinExistence type="predicted"/>